<dbReference type="Proteomes" id="UP000604046">
    <property type="component" value="Unassembled WGS sequence"/>
</dbReference>
<gene>
    <name evidence="1" type="ORF">SNAT2548_LOCUS13114</name>
</gene>
<evidence type="ECO:0000313" key="1">
    <source>
        <dbReference type="EMBL" id="CAE7256157.1"/>
    </source>
</evidence>
<name>A0A812M313_9DINO</name>
<protein>
    <submittedName>
        <fullName evidence="1">Uncharacterized protein</fullName>
    </submittedName>
</protein>
<accession>A0A812M313</accession>
<keyword evidence="2" id="KW-1185">Reference proteome</keyword>
<evidence type="ECO:0000313" key="2">
    <source>
        <dbReference type="Proteomes" id="UP000604046"/>
    </source>
</evidence>
<organism evidence="1 2">
    <name type="scientific">Symbiodinium natans</name>
    <dbReference type="NCBI Taxonomy" id="878477"/>
    <lineage>
        <taxon>Eukaryota</taxon>
        <taxon>Sar</taxon>
        <taxon>Alveolata</taxon>
        <taxon>Dinophyceae</taxon>
        <taxon>Suessiales</taxon>
        <taxon>Symbiodiniaceae</taxon>
        <taxon>Symbiodinium</taxon>
    </lineage>
</organism>
<reference evidence="1" key="1">
    <citation type="submission" date="2021-02" db="EMBL/GenBank/DDBJ databases">
        <authorList>
            <person name="Dougan E. K."/>
            <person name="Rhodes N."/>
            <person name="Thang M."/>
            <person name="Chan C."/>
        </authorList>
    </citation>
    <scope>NUCLEOTIDE SEQUENCE</scope>
</reference>
<comment type="caution">
    <text evidence="1">The sequence shown here is derived from an EMBL/GenBank/DDBJ whole genome shotgun (WGS) entry which is preliminary data.</text>
</comment>
<sequence>MGDPIATYEIQRQLDTSAQTAFSDFSDPSLLVKLGTALAVTVAKESVLPGGMSVREIGVRDPLDLCCGCGPTIVVPAKMVSDPGKLTVRFDASSMGTVVRHVYAFVPLDDFRCVATDSVEILSAPWCLGAFVTRTAQASHTRTMDALQKHYAGHA</sequence>
<dbReference type="AlphaFoldDB" id="A0A812M313"/>
<proteinExistence type="predicted"/>
<dbReference type="EMBL" id="CAJNDS010001347">
    <property type="protein sequence ID" value="CAE7256157.1"/>
    <property type="molecule type" value="Genomic_DNA"/>
</dbReference>